<dbReference type="EMBL" id="MKIR01000022">
    <property type="protein sequence ID" value="OFI49003.1"/>
    <property type="molecule type" value="Genomic_DNA"/>
</dbReference>
<dbReference type="STRING" id="1859473.BG261_04900"/>
<dbReference type="SUPFAM" id="SSF53335">
    <property type="entry name" value="S-adenosyl-L-methionine-dependent methyltransferases"/>
    <property type="match status" value="1"/>
</dbReference>
<accession>A0A1E8GMZ1</accession>
<dbReference type="AlphaFoldDB" id="A0A1E8GMZ1"/>
<evidence type="ECO:0000259" key="2">
    <source>
        <dbReference type="Pfam" id="PF08241"/>
    </source>
</evidence>
<evidence type="ECO:0000256" key="1">
    <source>
        <dbReference type="SAM" id="Phobius"/>
    </source>
</evidence>
<dbReference type="OrthoDB" id="5522265at2"/>
<dbReference type="GO" id="GO:0008757">
    <property type="term" value="F:S-adenosylmethionine-dependent methyltransferase activity"/>
    <property type="evidence" value="ECO:0007669"/>
    <property type="project" value="InterPro"/>
</dbReference>
<gene>
    <name evidence="3" type="ORF">BG261_04900</name>
</gene>
<evidence type="ECO:0000313" key="3">
    <source>
        <dbReference type="EMBL" id="OFI49003.1"/>
    </source>
</evidence>
<dbReference type="RefSeq" id="WP_070792650.1">
    <property type="nucleotide sequence ID" value="NZ_MKIR01000022.1"/>
</dbReference>
<proteinExistence type="predicted"/>
<keyword evidence="1" id="KW-0472">Membrane</keyword>
<reference evidence="4" key="1">
    <citation type="submission" date="2016-09" db="EMBL/GenBank/DDBJ databases">
        <title>Draft genome sequence of a novel species of the family Streptococcaceae isolated from flowers.</title>
        <authorList>
            <person name="Chuah L.-O."/>
            <person name="Yap K.-P."/>
            <person name="Thong K.L."/>
            <person name="Liong M.T."/>
            <person name="Ahmad R."/>
            <person name="Rusul G."/>
        </authorList>
    </citation>
    <scope>NUCLEOTIDE SEQUENCE [LARGE SCALE GENOMIC DNA]</scope>
    <source>
        <strain evidence="4">DF1</strain>
    </source>
</reference>
<feature type="transmembrane region" description="Helical" evidence="1">
    <location>
        <begin position="15"/>
        <end position="32"/>
    </location>
</feature>
<feature type="domain" description="Methyltransferase type 11" evidence="2">
    <location>
        <begin position="147"/>
        <end position="215"/>
    </location>
</feature>
<organism evidence="3 4">
    <name type="scientific">Floricoccus tropicus</name>
    <dbReference type="NCBI Taxonomy" id="1859473"/>
    <lineage>
        <taxon>Bacteria</taxon>
        <taxon>Bacillati</taxon>
        <taxon>Bacillota</taxon>
        <taxon>Bacilli</taxon>
        <taxon>Lactobacillales</taxon>
        <taxon>Streptococcaceae</taxon>
        <taxon>Floricoccus</taxon>
    </lineage>
</organism>
<feature type="transmembrane region" description="Helical" evidence="1">
    <location>
        <begin position="38"/>
        <end position="58"/>
    </location>
</feature>
<keyword evidence="1" id="KW-0812">Transmembrane</keyword>
<dbReference type="Proteomes" id="UP000178622">
    <property type="component" value="Unassembled WGS sequence"/>
</dbReference>
<dbReference type="Gene3D" id="3.40.50.150">
    <property type="entry name" value="Vaccinia Virus protein VP39"/>
    <property type="match status" value="1"/>
</dbReference>
<keyword evidence="4" id="KW-1185">Reference proteome</keyword>
<evidence type="ECO:0000313" key="4">
    <source>
        <dbReference type="Proteomes" id="UP000178622"/>
    </source>
</evidence>
<dbReference type="InterPro" id="IPR013216">
    <property type="entry name" value="Methyltransf_11"/>
</dbReference>
<comment type="caution">
    <text evidence="3">The sequence shown here is derived from an EMBL/GenBank/DDBJ whole genome shotgun (WGS) entry which is preliminary data.</text>
</comment>
<dbReference type="Pfam" id="PF08241">
    <property type="entry name" value="Methyltransf_11"/>
    <property type="match status" value="1"/>
</dbReference>
<sequence length="271" mass="30774">MKKPHYRSWIPKRKVVIFLAVSLFLLLLPLIYDFGQLANILMIIAAVPAIIMTFKLSLTYNAFSPSGGNYQDKIYDLAAQEFDLEEGKALDVGTLSGALPIKLAKKNPKITIEGVDHWRDDALIKRRDNKKKKNKKNRQPLLLGDEECRQNAEVEGVSLKQVKFSRVHINRLPFKDGAFDGLTSVLTYQQAAGEKNENLVYESLRTLRIGGEFVLIDQFKDKNAFGDFDKFIKNMDVSEIEIIPLEEKIDLPWILKLKSNLGNVVILKGIK</sequence>
<name>A0A1E8GMZ1_9LACT</name>
<dbReference type="InterPro" id="IPR029063">
    <property type="entry name" value="SAM-dependent_MTases_sf"/>
</dbReference>
<protein>
    <recommendedName>
        <fullName evidence="2">Methyltransferase type 11 domain-containing protein</fullName>
    </recommendedName>
</protein>
<keyword evidence="1" id="KW-1133">Transmembrane helix</keyword>